<proteinExistence type="inferred from homology"/>
<evidence type="ECO:0000256" key="4">
    <source>
        <dbReference type="ARBA" id="ARBA00022655"/>
    </source>
</evidence>
<feature type="binding site" evidence="7 9">
    <location>
        <position position="123"/>
    </location>
    <ligand>
        <name>3-methyl-2-oxobutanoate</name>
        <dbReference type="ChEBI" id="CHEBI:11851"/>
    </ligand>
</feature>
<feature type="active site" description="Proton acceptor" evidence="7 8">
    <location>
        <position position="192"/>
    </location>
</feature>
<evidence type="ECO:0000313" key="12">
    <source>
        <dbReference type="Proteomes" id="UP000319342"/>
    </source>
</evidence>
<dbReference type="Gene3D" id="3.20.20.60">
    <property type="entry name" value="Phosphoenolpyruvate-binding domains"/>
    <property type="match status" value="1"/>
</dbReference>
<keyword evidence="5 7" id="KW-0808">Transferase</keyword>
<sequence length="274" mass="29526">MSSTPERGAKRKVTTHRLLQLKEEGSRITALTAYDYLMAQRLDQAGVDVILVGDSVGTVVQGRASTVTVSMDTMVYHAAIVSRAARRALVVGDLPFMSYQVNSDDALRNAGRMVQEGGVEAVKLEGGETVAPTVRRIVDAGIPVMGHLGLTPQSIHKFGTYQVRATEPEEAEELRRGARALQEAGAFAIVVEKVPADLAAAVTKELTIPVIGIGAGPGCDGQILVSHDMLGIYTRFRPRFVRRYAELGDAMGQAFEAYCADVRSGEFPNDDESY</sequence>
<evidence type="ECO:0000313" key="11">
    <source>
        <dbReference type="EMBL" id="QDU84798.1"/>
    </source>
</evidence>
<comment type="subcellular location">
    <subcellularLocation>
        <location evidence="7">Cytoplasm</location>
    </subcellularLocation>
</comment>
<dbReference type="HAMAP" id="MF_00156">
    <property type="entry name" value="PanB"/>
    <property type="match status" value="1"/>
</dbReference>
<comment type="similarity">
    <text evidence="2 7">Belongs to the PanB family.</text>
</comment>
<dbReference type="Proteomes" id="UP000319342">
    <property type="component" value="Chromosome"/>
</dbReference>
<dbReference type="GO" id="GO:0015940">
    <property type="term" value="P:pantothenate biosynthetic process"/>
    <property type="evidence" value="ECO:0007669"/>
    <property type="project" value="UniProtKB-UniRule"/>
</dbReference>
<evidence type="ECO:0000256" key="8">
    <source>
        <dbReference type="PIRSR" id="PIRSR000388-1"/>
    </source>
</evidence>
<dbReference type="UniPathway" id="UPA00028">
    <property type="reaction ID" value="UER00003"/>
</dbReference>
<dbReference type="Pfam" id="PF02548">
    <property type="entry name" value="Pantoate_transf"/>
    <property type="match status" value="1"/>
</dbReference>
<keyword evidence="4 7" id="KW-0566">Pantothenate biosynthesis</keyword>
<dbReference type="PIRSF" id="PIRSF000388">
    <property type="entry name" value="Pantoate_hydroxy_MeTrfase"/>
    <property type="match status" value="1"/>
</dbReference>
<feature type="binding site" evidence="7 10">
    <location>
        <position position="93"/>
    </location>
    <ligand>
        <name>Mg(2+)</name>
        <dbReference type="ChEBI" id="CHEBI:18420"/>
    </ligand>
</feature>
<comment type="cofactor">
    <cofactor evidence="7 10">
        <name>Mg(2+)</name>
        <dbReference type="ChEBI" id="CHEBI:18420"/>
    </cofactor>
    <text evidence="7 10">Binds 1 Mg(2+) ion per subunit.</text>
</comment>
<keyword evidence="12" id="KW-1185">Reference proteome</keyword>
<dbReference type="SUPFAM" id="SSF51621">
    <property type="entry name" value="Phosphoenolpyruvate/pyruvate domain"/>
    <property type="match status" value="1"/>
</dbReference>
<dbReference type="InterPro" id="IPR040442">
    <property type="entry name" value="Pyrv_kinase-like_dom_sf"/>
</dbReference>
<evidence type="ECO:0000256" key="6">
    <source>
        <dbReference type="ARBA" id="ARBA00056497"/>
    </source>
</evidence>
<dbReference type="GO" id="GO:0005737">
    <property type="term" value="C:cytoplasm"/>
    <property type="evidence" value="ECO:0007669"/>
    <property type="project" value="UniProtKB-SubCell"/>
</dbReference>
<comment type="function">
    <text evidence="6 7">Catalyzes the reversible reaction in which hydroxymethyl group from 5,10-methylenetetrahydrofolate is transferred onto alpha-ketoisovalerate to form ketopantoate.</text>
</comment>
<evidence type="ECO:0000256" key="3">
    <source>
        <dbReference type="ARBA" id="ARBA00011424"/>
    </source>
</evidence>
<comment type="catalytic activity">
    <reaction evidence="7">
        <text>(6R)-5,10-methylene-5,6,7,8-tetrahydrofolate + 3-methyl-2-oxobutanoate + H2O = 2-dehydropantoate + (6S)-5,6,7,8-tetrahydrofolate</text>
        <dbReference type="Rhea" id="RHEA:11824"/>
        <dbReference type="ChEBI" id="CHEBI:11561"/>
        <dbReference type="ChEBI" id="CHEBI:11851"/>
        <dbReference type="ChEBI" id="CHEBI:15377"/>
        <dbReference type="ChEBI" id="CHEBI:15636"/>
        <dbReference type="ChEBI" id="CHEBI:57453"/>
        <dbReference type="EC" id="2.1.2.11"/>
    </reaction>
</comment>
<dbReference type="GO" id="GO:0003864">
    <property type="term" value="F:3-methyl-2-oxobutanoate hydroxymethyltransferase activity"/>
    <property type="evidence" value="ECO:0007669"/>
    <property type="project" value="UniProtKB-UniRule"/>
</dbReference>
<dbReference type="EC" id="2.1.2.11" evidence="7"/>
<feature type="binding site" evidence="7 10">
    <location>
        <position position="125"/>
    </location>
    <ligand>
        <name>Mg(2+)</name>
        <dbReference type="ChEBI" id="CHEBI:18420"/>
    </ligand>
</feature>
<dbReference type="EMBL" id="CP036290">
    <property type="protein sequence ID" value="QDU84798.1"/>
    <property type="molecule type" value="Genomic_DNA"/>
</dbReference>
<dbReference type="RefSeq" id="WP_145186986.1">
    <property type="nucleotide sequence ID" value="NZ_CP036290.1"/>
</dbReference>
<evidence type="ECO:0000256" key="9">
    <source>
        <dbReference type="PIRSR" id="PIRSR000388-2"/>
    </source>
</evidence>
<feature type="binding site" evidence="7 10">
    <location>
        <position position="54"/>
    </location>
    <ligand>
        <name>Mg(2+)</name>
        <dbReference type="ChEBI" id="CHEBI:18420"/>
    </ligand>
</feature>
<evidence type="ECO:0000256" key="10">
    <source>
        <dbReference type="PIRSR" id="PIRSR000388-3"/>
    </source>
</evidence>
<comment type="pathway">
    <text evidence="1 7">Cofactor biosynthesis; (R)-pantothenate biosynthesis; (R)-pantoate from 3-methyl-2-oxobutanoate: step 1/2.</text>
</comment>
<dbReference type="InterPro" id="IPR015813">
    <property type="entry name" value="Pyrv/PenolPyrv_kinase-like_dom"/>
</dbReference>
<dbReference type="GO" id="GO:0000287">
    <property type="term" value="F:magnesium ion binding"/>
    <property type="evidence" value="ECO:0007669"/>
    <property type="project" value="TreeGrafter"/>
</dbReference>
<accession>A0A518CZZ5</accession>
<evidence type="ECO:0000256" key="1">
    <source>
        <dbReference type="ARBA" id="ARBA00005033"/>
    </source>
</evidence>
<keyword evidence="7 10" id="KW-0460">Magnesium</keyword>
<evidence type="ECO:0000256" key="5">
    <source>
        <dbReference type="ARBA" id="ARBA00022679"/>
    </source>
</evidence>
<name>A0A518CZZ5_9BACT</name>
<evidence type="ECO:0000256" key="2">
    <source>
        <dbReference type="ARBA" id="ARBA00008676"/>
    </source>
</evidence>
<gene>
    <name evidence="7 11" type="primary">panB</name>
    <name evidence="11" type="ORF">Pla163_19120</name>
</gene>
<evidence type="ECO:0000256" key="7">
    <source>
        <dbReference type="HAMAP-Rule" id="MF_00156"/>
    </source>
</evidence>
<dbReference type="InterPro" id="IPR003700">
    <property type="entry name" value="Pantoate_hydroxy_MeTrfase"/>
</dbReference>
<dbReference type="NCBIfam" id="TIGR00222">
    <property type="entry name" value="panB"/>
    <property type="match status" value="1"/>
</dbReference>
<dbReference type="GO" id="GO:0032259">
    <property type="term" value="P:methylation"/>
    <property type="evidence" value="ECO:0007669"/>
    <property type="project" value="UniProtKB-KW"/>
</dbReference>
<feature type="binding site" evidence="7 9">
    <location>
        <position position="93"/>
    </location>
    <ligand>
        <name>3-methyl-2-oxobutanoate</name>
        <dbReference type="ChEBI" id="CHEBI:11851"/>
    </ligand>
</feature>
<dbReference type="NCBIfam" id="NF001452">
    <property type="entry name" value="PRK00311.1"/>
    <property type="match status" value="1"/>
</dbReference>
<dbReference type="CDD" id="cd06557">
    <property type="entry name" value="KPHMT-like"/>
    <property type="match status" value="1"/>
</dbReference>
<organism evidence="11 12">
    <name type="scientific">Rohdeia mirabilis</name>
    <dbReference type="NCBI Taxonomy" id="2528008"/>
    <lineage>
        <taxon>Bacteria</taxon>
        <taxon>Pseudomonadati</taxon>
        <taxon>Planctomycetota</taxon>
        <taxon>Planctomycetia</taxon>
        <taxon>Planctomycetia incertae sedis</taxon>
        <taxon>Rohdeia</taxon>
    </lineage>
</organism>
<reference evidence="11 12" key="1">
    <citation type="submission" date="2019-02" db="EMBL/GenBank/DDBJ databases">
        <title>Deep-cultivation of Planctomycetes and their phenomic and genomic characterization uncovers novel biology.</title>
        <authorList>
            <person name="Wiegand S."/>
            <person name="Jogler M."/>
            <person name="Boedeker C."/>
            <person name="Pinto D."/>
            <person name="Vollmers J."/>
            <person name="Rivas-Marin E."/>
            <person name="Kohn T."/>
            <person name="Peeters S.H."/>
            <person name="Heuer A."/>
            <person name="Rast P."/>
            <person name="Oberbeckmann S."/>
            <person name="Bunk B."/>
            <person name="Jeske O."/>
            <person name="Meyerdierks A."/>
            <person name="Storesund J.E."/>
            <person name="Kallscheuer N."/>
            <person name="Luecker S."/>
            <person name="Lage O.M."/>
            <person name="Pohl T."/>
            <person name="Merkel B.J."/>
            <person name="Hornburger P."/>
            <person name="Mueller R.-W."/>
            <person name="Bruemmer F."/>
            <person name="Labrenz M."/>
            <person name="Spormann A.M."/>
            <person name="Op den Camp H."/>
            <person name="Overmann J."/>
            <person name="Amann R."/>
            <person name="Jetten M.S.M."/>
            <person name="Mascher T."/>
            <person name="Medema M.H."/>
            <person name="Devos D.P."/>
            <person name="Kaster A.-K."/>
            <person name="Ovreas L."/>
            <person name="Rohde M."/>
            <person name="Galperin M.Y."/>
            <person name="Jogler C."/>
        </authorList>
    </citation>
    <scope>NUCLEOTIDE SEQUENCE [LARGE SCALE GENOMIC DNA]</scope>
    <source>
        <strain evidence="11 12">Pla163</strain>
    </source>
</reference>
<dbReference type="PANTHER" id="PTHR20881:SF0">
    <property type="entry name" value="3-METHYL-2-OXOBUTANOATE HYDROXYMETHYLTRANSFERASE"/>
    <property type="match status" value="1"/>
</dbReference>
<dbReference type="FunFam" id="3.20.20.60:FF:000003">
    <property type="entry name" value="3-methyl-2-oxobutanoate hydroxymethyltransferase"/>
    <property type="match status" value="1"/>
</dbReference>
<keyword evidence="11" id="KW-0489">Methyltransferase</keyword>
<keyword evidence="7" id="KW-0963">Cytoplasm</keyword>
<feature type="binding site" evidence="7 9">
    <location>
        <begin position="54"/>
        <end position="55"/>
    </location>
    <ligand>
        <name>3-methyl-2-oxobutanoate</name>
        <dbReference type="ChEBI" id="CHEBI:11851"/>
    </ligand>
</feature>
<dbReference type="AlphaFoldDB" id="A0A518CZZ5"/>
<dbReference type="PANTHER" id="PTHR20881">
    <property type="entry name" value="3-METHYL-2-OXOBUTANOATE HYDROXYMETHYLTRANSFERASE"/>
    <property type="match status" value="1"/>
</dbReference>
<protein>
    <recommendedName>
        <fullName evidence="7">3-methyl-2-oxobutanoate hydroxymethyltransferase</fullName>
        <ecNumber evidence="7">2.1.2.11</ecNumber>
    </recommendedName>
    <alternativeName>
        <fullName evidence="7">Ketopantoate hydroxymethyltransferase</fullName>
        <shortName evidence="7">KPHMT</shortName>
    </alternativeName>
</protein>
<comment type="subunit">
    <text evidence="3 7">Homodecamer; pentamer of dimers.</text>
</comment>
<keyword evidence="7 10" id="KW-0479">Metal-binding</keyword>
<dbReference type="OrthoDB" id="9781789at2"/>
<dbReference type="GO" id="GO:0008168">
    <property type="term" value="F:methyltransferase activity"/>
    <property type="evidence" value="ECO:0007669"/>
    <property type="project" value="UniProtKB-KW"/>
</dbReference>